<organism evidence="1 2">
    <name type="scientific">Saccharothrix algeriensis</name>
    <dbReference type="NCBI Taxonomy" id="173560"/>
    <lineage>
        <taxon>Bacteria</taxon>
        <taxon>Bacillati</taxon>
        <taxon>Actinomycetota</taxon>
        <taxon>Actinomycetes</taxon>
        <taxon>Pseudonocardiales</taxon>
        <taxon>Pseudonocardiaceae</taxon>
        <taxon>Saccharothrix</taxon>
    </lineage>
</organism>
<name>A0ABS2S420_9PSEU</name>
<dbReference type="RefSeq" id="WP_204841874.1">
    <property type="nucleotide sequence ID" value="NZ_JAFBCL010000001.1"/>
</dbReference>
<evidence type="ECO:0000313" key="1">
    <source>
        <dbReference type="EMBL" id="MBM7810978.1"/>
    </source>
</evidence>
<proteinExistence type="predicted"/>
<gene>
    <name evidence="1" type="ORF">JOE68_001843</name>
</gene>
<comment type="caution">
    <text evidence="1">The sequence shown here is derived from an EMBL/GenBank/DDBJ whole genome shotgun (WGS) entry which is preliminary data.</text>
</comment>
<dbReference type="EMBL" id="JAFBCL010000001">
    <property type="protein sequence ID" value="MBM7810978.1"/>
    <property type="molecule type" value="Genomic_DNA"/>
</dbReference>
<accession>A0ABS2S420</accession>
<dbReference type="Proteomes" id="UP001195724">
    <property type="component" value="Unassembled WGS sequence"/>
</dbReference>
<keyword evidence="2" id="KW-1185">Reference proteome</keyword>
<protein>
    <submittedName>
        <fullName evidence="1">Uncharacterized protein</fullName>
    </submittedName>
</protein>
<reference evidence="1 2" key="1">
    <citation type="submission" date="2021-01" db="EMBL/GenBank/DDBJ databases">
        <title>Sequencing the genomes of 1000 actinobacteria strains.</title>
        <authorList>
            <person name="Klenk H.-P."/>
        </authorList>
    </citation>
    <scope>NUCLEOTIDE SEQUENCE [LARGE SCALE GENOMIC DNA]</scope>
    <source>
        <strain evidence="1 2">DSM 44581</strain>
    </source>
</reference>
<evidence type="ECO:0000313" key="2">
    <source>
        <dbReference type="Proteomes" id="UP001195724"/>
    </source>
</evidence>
<sequence>MDVGAWVKLVTRGAAQASAVVVVDGREVSRHRLDAADELHWEYSVRLGDEEVREWCDGRELVRVANGRTTRSPVPGPDASPDEPWCFSAWTGVVDGWLVELLRPVDLLSRVVVADVVADGGAVRVAARPRGNEPSPYSGLAVPDGRSLDLLLDVGSGCFTEAVVTAAGSVRRYRVTLA</sequence>